<organism evidence="3 4">
    <name type="scientific">Methyloceanibacter superfactus</name>
    <dbReference type="NCBI Taxonomy" id="1774969"/>
    <lineage>
        <taxon>Bacteria</taxon>
        <taxon>Pseudomonadati</taxon>
        <taxon>Pseudomonadota</taxon>
        <taxon>Alphaproteobacteria</taxon>
        <taxon>Hyphomicrobiales</taxon>
        <taxon>Hyphomicrobiaceae</taxon>
        <taxon>Methyloceanibacter</taxon>
    </lineage>
</organism>
<name>A0A1E3VUV2_9HYPH</name>
<sequence>MDVNRALELSLGDPLALRIRGGVYEAQERVDDAIYDYQRALAKDPFQAESRAALLRLNQEVPVATGQPLGEAMDGWVVTEPSPGRYMASNPDYGALRVELEMFGAGKPKILEWKLMRGALSGIGLLKYYAGDFGGGDELEYVAIVDTRANKVVSIEPQRWGERAAQWNWQAVSVVVTDPDGHANEIKLRKERRAPVARGRDTDSWGFGGQPRNERRRARGGGGGGGGGGAFDWLFR</sequence>
<dbReference type="AlphaFoldDB" id="A0A1E3VUV2"/>
<keyword evidence="4" id="KW-1185">Reference proteome</keyword>
<dbReference type="Gene3D" id="1.25.40.10">
    <property type="entry name" value="Tetratricopeptide repeat domain"/>
    <property type="match status" value="1"/>
</dbReference>
<reference evidence="3 4" key="1">
    <citation type="journal article" date="2016" name="Environ. Microbiol.">
        <title>New Methyloceanibacter diversity from North Sea sediments includes methanotroph containing solely the soluble methane monooxygenase.</title>
        <authorList>
            <person name="Vekeman B."/>
            <person name="Kerckhof F.M."/>
            <person name="Cremers G."/>
            <person name="de Vos P."/>
            <person name="Vandamme P."/>
            <person name="Boon N."/>
            <person name="Op den Camp H.J."/>
            <person name="Heylen K."/>
        </authorList>
    </citation>
    <scope>NUCLEOTIDE SEQUENCE [LARGE SCALE GENOMIC DNA]</scope>
    <source>
        <strain evidence="3 4">R-67175</strain>
    </source>
</reference>
<dbReference type="SUPFAM" id="SSF48452">
    <property type="entry name" value="TPR-like"/>
    <property type="match status" value="1"/>
</dbReference>
<feature type="region of interest" description="Disordered" evidence="2">
    <location>
        <begin position="191"/>
        <end position="228"/>
    </location>
</feature>
<accession>A0A1E3VUV2</accession>
<proteinExistence type="predicted"/>
<dbReference type="OrthoDB" id="7927646at2"/>
<dbReference type="InterPro" id="IPR011990">
    <property type="entry name" value="TPR-like_helical_dom_sf"/>
</dbReference>
<dbReference type="PROSITE" id="PS50005">
    <property type="entry name" value="TPR"/>
    <property type="match status" value="1"/>
</dbReference>
<dbReference type="STRING" id="1774969.AUC69_13095"/>
<protein>
    <submittedName>
        <fullName evidence="3">Uncharacterized protein</fullName>
    </submittedName>
</protein>
<evidence type="ECO:0000256" key="1">
    <source>
        <dbReference type="PROSITE-ProRule" id="PRU00339"/>
    </source>
</evidence>
<feature type="repeat" description="TPR" evidence="1">
    <location>
        <begin position="14"/>
        <end position="47"/>
    </location>
</feature>
<evidence type="ECO:0000256" key="2">
    <source>
        <dbReference type="SAM" id="MobiDB-lite"/>
    </source>
</evidence>
<dbReference type="RefSeq" id="WP_069442076.1">
    <property type="nucleotide sequence ID" value="NZ_LPWF01000027.1"/>
</dbReference>
<dbReference type="Proteomes" id="UP000094472">
    <property type="component" value="Unassembled WGS sequence"/>
</dbReference>
<evidence type="ECO:0000313" key="4">
    <source>
        <dbReference type="Proteomes" id="UP000094472"/>
    </source>
</evidence>
<dbReference type="EMBL" id="LPWF01000027">
    <property type="protein sequence ID" value="ODR97051.1"/>
    <property type="molecule type" value="Genomic_DNA"/>
</dbReference>
<keyword evidence="1" id="KW-0802">TPR repeat</keyword>
<gene>
    <name evidence="3" type="ORF">AUC69_13095</name>
</gene>
<comment type="caution">
    <text evidence="3">The sequence shown here is derived from an EMBL/GenBank/DDBJ whole genome shotgun (WGS) entry which is preliminary data.</text>
</comment>
<dbReference type="InterPro" id="IPR019734">
    <property type="entry name" value="TPR_rpt"/>
</dbReference>
<evidence type="ECO:0000313" key="3">
    <source>
        <dbReference type="EMBL" id="ODR97051.1"/>
    </source>
</evidence>